<dbReference type="InterPro" id="IPR005183">
    <property type="entry name" value="DUF305_CopM-like"/>
</dbReference>
<feature type="domain" description="DUF305" evidence="2">
    <location>
        <begin position="41"/>
        <end position="183"/>
    </location>
</feature>
<reference evidence="4" key="1">
    <citation type="journal article" date="2019" name="Int. J. Syst. Evol. Microbiol.">
        <title>The Global Catalogue of Microorganisms (GCM) 10K type strain sequencing project: providing services to taxonomists for standard genome sequencing and annotation.</title>
        <authorList>
            <consortium name="The Broad Institute Genomics Platform"/>
            <consortium name="The Broad Institute Genome Sequencing Center for Infectious Disease"/>
            <person name="Wu L."/>
            <person name="Ma J."/>
        </authorList>
    </citation>
    <scope>NUCLEOTIDE SEQUENCE [LARGE SCALE GENOMIC DNA]</scope>
    <source>
        <strain evidence="4">JCM 17695</strain>
    </source>
</reference>
<dbReference type="Gene3D" id="1.20.1260.10">
    <property type="match status" value="1"/>
</dbReference>
<sequence>MRGTDARGVRARLPAAGHGHPVAGRSAAAPTSAVGDYNLADVMYLQMAIANHEQGIELVALAGAHPVRPAVSELAAAIGATQRTEVDQMRGWLAEWGHPDEVSTDPADHAHHGGMPITDDAALAELAAAPDAEFERRFVTVLTGHQHNAVEMARRQLADGASPAVKAFADKVVKSRSGQISALLNAGAG</sequence>
<dbReference type="InterPro" id="IPR012347">
    <property type="entry name" value="Ferritin-like"/>
</dbReference>
<dbReference type="EMBL" id="JBHTEY010000004">
    <property type="protein sequence ID" value="MFC7614687.1"/>
    <property type="molecule type" value="Genomic_DNA"/>
</dbReference>
<name>A0ABW2TP41_9PSEU</name>
<dbReference type="Proteomes" id="UP001596512">
    <property type="component" value="Unassembled WGS sequence"/>
</dbReference>
<evidence type="ECO:0000256" key="1">
    <source>
        <dbReference type="SAM" id="MobiDB-lite"/>
    </source>
</evidence>
<proteinExistence type="predicted"/>
<dbReference type="PANTHER" id="PTHR36933">
    <property type="entry name" value="SLL0788 PROTEIN"/>
    <property type="match status" value="1"/>
</dbReference>
<evidence type="ECO:0000259" key="2">
    <source>
        <dbReference type="Pfam" id="PF03713"/>
    </source>
</evidence>
<accession>A0ABW2TP41</accession>
<organism evidence="3 4">
    <name type="scientific">Actinokineospora soli</name>
    <dbReference type="NCBI Taxonomy" id="1048753"/>
    <lineage>
        <taxon>Bacteria</taxon>
        <taxon>Bacillati</taxon>
        <taxon>Actinomycetota</taxon>
        <taxon>Actinomycetes</taxon>
        <taxon>Pseudonocardiales</taxon>
        <taxon>Pseudonocardiaceae</taxon>
        <taxon>Actinokineospora</taxon>
    </lineage>
</organism>
<dbReference type="PANTHER" id="PTHR36933:SF1">
    <property type="entry name" value="SLL0788 PROTEIN"/>
    <property type="match status" value="1"/>
</dbReference>
<protein>
    <submittedName>
        <fullName evidence="3">DUF305 domain-containing protein</fullName>
    </submittedName>
</protein>
<feature type="region of interest" description="Disordered" evidence="1">
    <location>
        <begin position="1"/>
        <end position="28"/>
    </location>
</feature>
<keyword evidence="4" id="KW-1185">Reference proteome</keyword>
<comment type="caution">
    <text evidence="3">The sequence shown here is derived from an EMBL/GenBank/DDBJ whole genome shotgun (WGS) entry which is preliminary data.</text>
</comment>
<dbReference type="Pfam" id="PF03713">
    <property type="entry name" value="DUF305"/>
    <property type="match status" value="1"/>
</dbReference>
<gene>
    <name evidence="3" type="ORF">ACFQV2_15295</name>
</gene>
<evidence type="ECO:0000313" key="3">
    <source>
        <dbReference type="EMBL" id="MFC7614687.1"/>
    </source>
</evidence>
<evidence type="ECO:0000313" key="4">
    <source>
        <dbReference type="Proteomes" id="UP001596512"/>
    </source>
</evidence>